<protein>
    <submittedName>
        <fullName evidence="1">Uncharacterized protein</fullName>
    </submittedName>
</protein>
<keyword evidence="2" id="KW-1185">Reference proteome</keyword>
<reference evidence="1 2" key="1">
    <citation type="submission" date="2019-11" db="EMBL/GenBank/DDBJ databases">
        <title>Bacillus idriensis genome.</title>
        <authorList>
            <person name="Konopka E.N."/>
            <person name="Newman J.D."/>
        </authorList>
    </citation>
    <scope>NUCLEOTIDE SEQUENCE [LARGE SCALE GENOMIC DNA]</scope>
    <source>
        <strain evidence="1 2">DSM 19097</strain>
    </source>
</reference>
<evidence type="ECO:0000313" key="1">
    <source>
        <dbReference type="EMBL" id="MRX54653.1"/>
    </source>
</evidence>
<name>A0A6I2MFS0_9BACI</name>
<dbReference type="EMBL" id="WKKF01000002">
    <property type="protein sequence ID" value="MRX54653.1"/>
    <property type="molecule type" value="Genomic_DNA"/>
</dbReference>
<organism evidence="1 2">
    <name type="scientific">Metabacillus idriensis</name>
    <dbReference type="NCBI Taxonomy" id="324768"/>
    <lineage>
        <taxon>Bacteria</taxon>
        <taxon>Bacillati</taxon>
        <taxon>Bacillota</taxon>
        <taxon>Bacilli</taxon>
        <taxon>Bacillales</taxon>
        <taxon>Bacillaceae</taxon>
        <taxon>Metabacillus</taxon>
    </lineage>
</organism>
<dbReference type="AlphaFoldDB" id="A0A6I2MFS0"/>
<dbReference type="RefSeq" id="WP_154318670.1">
    <property type="nucleotide sequence ID" value="NZ_CAJGAA010000002.1"/>
</dbReference>
<accession>A0A6I2MFS0</accession>
<comment type="caution">
    <text evidence="1">The sequence shown here is derived from an EMBL/GenBank/DDBJ whole genome shotgun (WGS) entry which is preliminary data.</text>
</comment>
<evidence type="ECO:0000313" key="2">
    <source>
        <dbReference type="Proteomes" id="UP000441585"/>
    </source>
</evidence>
<proteinExistence type="predicted"/>
<dbReference type="Proteomes" id="UP000441585">
    <property type="component" value="Unassembled WGS sequence"/>
</dbReference>
<sequence length="203" mass="23154">MNEKQKLNNLVVSFKASRKDETFNEIHAIVIGSNFRKYEKIGESLRSDGHEALALYEDTLIRCIESYDGARDFENYFNLCVKSKRSNLYRNKKLRNSYEDYSVNDSDENAATFEIVDSFDLEEYALSTKKTDQLALIGFLVEGADATTKAIVEAFLHHPNPTATAIANEFGFHHSKVTRALNRLAAKFSTKQYGNYHDYLVAL</sequence>
<gene>
    <name evidence="1" type="ORF">GJU41_11785</name>
</gene>